<sequence>NQPPVFHTDQSSLKTFYGENFVYQFSVTDPEGSAVLFTLKSGPRDVVLSPAGLLIWKALSTTPVTFELAVTDDCNAETHAVVQ</sequence>
<keyword evidence="2" id="KW-1185">Reference proteome</keyword>
<feature type="non-terminal residue" evidence="1">
    <location>
        <position position="83"/>
    </location>
</feature>
<accession>A0ABD0PL48</accession>
<reference evidence="1 2" key="1">
    <citation type="submission" date="2024-05" db="EMBL/GenBank/DDBJ databases">
        <title>Genome sequencing and assembly of Indian major carp, Cirrhinus mrigala (Hamilton, 1822).</title>
        <authorList>
            <person name="Mohindra V."/>
            <person name="Chowdhury L.M."/>
            <person name="Lal K."/>
            <person name="Jena J.K."/>
        </authorList>
    </citation>
    <scope>NUCLEOTIDE SEQUENCE [LARGE SCALE GENOMIC DNA]</scope>
    <source>
        <strain evidence="1">CM1030</strain>
        <tissue evidence="1">Blood</tissue>
    </source>
</reference>
<protein>
    <submittedName>
        <fullName evidence="1">Uncharacterized protein</fullName>
    </submittedName>
</protein>
<evidence type="ECO:0000313" key="2">
    <source>
        <dbReference type="Proteomes" id="UP001529510"/>
    </source>
</evidence>
<feature type="non-terminal residue" evidence="1">
    <location>
        <position position="1"/>
    </location>
</feature>
<name>A0ABD0PL48_CIRMR</name>
<dbReference type="AlphaFoldDB" id="A0ABD0PL48"/>
<evidence type="ECO:0000313" key="1">
    <source>
        <dbReference type="EMBL" id="KAL0174778.1"/>
    </source>
</evidence>
<gene>
    <name evidence="1" type="ORF">M9458_030746</name>
</gene>
<comment type="caution">
    <text evidence="1">The sequence shown here is derived from an EMBL/GenBank/DDBJ whole genome shotgun (WGS) entry which is preliminary data.</text>
</comment>
<dbReference type="EMBL" id="JAMKFB020000015">
    <property type="protein sequence ID" value="KAL0174778.1"/>
    <property type="molecule type" value="Genomic_DNA"/>
</dbReference>
<organism evidence="1 2">
    <name type="scientific">Cirrhinus mrigala</name>
    <name type="common">Mrigala</name>
    <dbReference type="NCBI Taxonomy" id="683832"/>
    <lineage>
        <taxon>Eukaryota</taxon>
        <taxon>Metazoa</taxon>
        <taxon>Chordata</taxon>
        <taxon>Craniata</taxon>
        <taxon>Vertebrata</taxon>
        <taxon>Euteleostomi</taxon>
        <taxon>Actinopterygii</taxon>
        <taxon>Neopterygii</taxon>
        <taxon>Teleostei</taxon>
        <taxon>Ostariophysi</taxon>
        <taxon>Cypriniformes</taxon>
        <taxon>Cyprinidae</taxon>
        <taxon>Labeoninae</taxon>
        <taxon>Labeonini</taxon>
        <taxon>Cirrhinus</taxon>
    </lineage>
</organism>
<proteinExistence type="predicted"/>
<dbReference type="Proteomes" id="UP001529510">
    <property type="component" value="Unassembled WGS sequence"/>
</dbReference>